<keyword evidence="3" id="KW-1185">Reference proteome</keyword>
<evidence type="ECO:0000313" key="3">
    <source>
        <dbReference type="Proteomes" id="UP000800092"/>
    </source>
</evidence>
<dbReference type="AlphaFoldDB" id="A0A6A6GUF2"/>
<reference evidence="2" key="1">
    <citation type="journal article" date="2020" name="Stud. Mycol.">
        <title>101 Dothideomycetes genomes: a test case for predicting lifestyles and emergence of pathogens.</title>
        <authorList>
            <person name="Haridas S."/>
            <person name="Albert R."/>
            <person name="Binder M."/>
            <person name="Bloem J."/>
            <person name="Labutti K."/>
            <person name="Salamov A."/>
            <person name="Andreopoulos B."/>
            <person name="Baker S."/>
            <person name="Barry K."/>
            <person name="Bills G."/>
            <person name="Bluhm B."/>
            <person name="Cannon C."/>
            <person name="Castanera R."/>
            <person name="Culley D."/>
            <person name="Daum C."/>
            <person name="Ezra D."/>
            <person name="Gonzalez J."/>
            <person name="Henrissat B."/>
            <person name="Kuo A."/>
            <person name="Liang C."/>
            <person name="Lipzen A."/>
            <person name="Lutzoni F."/>
            <person name="Magnuson J."/>
            <person name="Mondo S."/>
            <person name="Nolan M."/>
            <person name="Ohm R."/>
            <person name="Pangilinan J."/>
            <person name="Park H.-J."/>
            <person name="Ramirez L."/>
            <person name="Alfaro M."/>
            <person name="Sun H."/>
            <person name="Tritt A."/>
            <person name="Yoshinaga Y."/>
            <person name="Zwiers L.-H."/>
            <person name="Turgeon B."/>
            <person name="Goodwin S."/>
            <person name="Spatafora J."/>
            <person name="Crous P."/>
            <person name="Grigoriev I."/>
        </authorList>
    </citation>
    <scope>NUCLEOTIDE SEQUENCE</scope>
    <source>
        <strain evidence="2">Tuck. ex Michener</strain>
    </source>
</reference>
<name>A0A6A6GUF2_VIRVR</name>
<dbReference type="EMBL" id="ML991869">
    <property type="protein sequence ID" value="KAF2229281.1"/>
    <property type="molecule type" value="Genomic_DNA"/>
</dbReference>
<dbReference type="SUPFAM" id="SSF75304">
    <property type="entry name" value="Amidase signature (AS) enzymes"/>
    <property type="match status" value="1"/>
</dbReference>
<gene>
    <name evidence="2" type="ORF">EV356DRAFT_456147</name>
</gene>
<proteinExistence type="predicted"/>
<evidence type="ECO:0000259" key="1">
    <source>
        <dbReference type="Pfam" id="PF01425"/>
    </source>
</evidence>
<sequence>MKESDIISLSASDIQTLYASKRLSAVGLVKLCLAQIGKHNTRGMKLRAVLRVERQETLFKQAQDLDKEREEKGPRSPMHGIPVLVKDMISSSSTGLEMTCGSYALENSRYEGDATIVQRCRAAGMIVLAKSNLTEWGNMKDIAMTGGWSAFGGQTQSPYAEGGVDPNDTWLGHSNPGGSSSGSAAGVAAGFAPVSIGTESEGSIVTPASRAALYSIKPTFGNLPKHGVFSAVPTFESAGPLAKTPRDLADLTAILMDQESCSSRLTGRWDGLGLAFVDPTKWRWPQAIYGSNDEFEKQYLHELKQAANMLAARGVRVAQKANFPTFEEIFENKEDAQTIEHLTQFQLLDAVAQSLQGFVFSKVKSIPDIIEFNKTHPDLELPPEHPGQEALEAALKPILTKDQFERGLSVVQKSCLEAIERCLTEYGVDAILAPSESHLCGHAAAAGVPIGTIPLSFAKFNGRPFGFHILVRAREEETMFRIMSAWEATFPQASMPPPLLMHDTDPKTSEALNPEFLKL</sequence>
<dbReference type="PANTHER" id="PTHR42678">
    <property type="entry name" value="AMIDASE"/>
    <property type="match status" value="1"/>
</dbReference>
<dbReference type="InterPro" id="IPR036928">
    <property type="entry name" value="AS_sf"/>
</dbReference>
<organism evidence="2 3">
    <name type="scientific">Viridothelium virens</name>
    <name type="common">Speckled blister lichen</name>
    <name type="synonym">Trypethelium virens</name>
    <dbReference type="NCBI Taxonomy" id="1048519"/>
    <lineage>
        <taxon>Eukaryota</taxon>
        <taxon>Fungi</taxon>
        <taxon>Dikarya</taxon>
        <taxon>Ascomycota</taxon>
        <taxon>Pezizomycotina</taxon>
        <taxon>Dothideomycetes</taxon>
        <taxon>Dothideomycetes incertae sedis</taxon>
        <taxon>Trypetheliales</taxon>
        <taxon>Trypetheliaceae</taxon>
        <taxon>Viridothelium</taxon>
    </lineage>
</organism>
<evidence type="ECO:0000313" key="2">
    <source>
        <dbReference type="EMBL" id="KAF2229281.1"/>
    </source>
</evidence>
<dbReference type="Gene3D" id="3.90.1300.10">
    <property type="entry name" value="Amidase signature (AS) domain"/>
    <property type="match status" value="1"/>
</dbReference>
<dbReference type="InterPro" id="IPR023631">
    <property type="entry name" value="Amidase_dom"/>
</dbReference>
<dbReference type="Pfam" id="PF01425">
    <property type="entry name" value="Amidase"/>
    <property type="match status" value="1"/>
</dbReference>
<dbReference type="PANTHER" id="PTHR42678:SF34">
    <property type="entry name" value="OS04G0183300 PROTEIN"/>
    <property type="match status" value="1"/>
</dbReference>
<accession>A0A6A6GUF2</accession>
<dbReference type="OrthoDB" id="566138at2759"/>
<protein>
    <submittedName>
        <fullName evidence="2">Amidase signature enzyme</fullName>
    </submittedName>
</protein>
<dbReference type="Proteomes" id="UP000800092">
    <property type="component" value="Unassembled WGS sequence"/>
</dbReference>
<feature type="domain" description="Amidase" evidence="1">
    <location>
        <begin position="54"/>
        <end position="261"/>
    </location>
</feature>